<sequence length="140" mass="16211">MMTNINEIIENMEFLDNWEDKYKYIIELGQTIHDFPENLRNNNTKVNGCVSQVWLHSSASSNSENEKLINFIGDSDAFIVKGLIAILISIYTDKKPNEILEIDHQDIFKKFGLEEHLSPQRSNGLLSMIQRIKNDARENI</sequence>
<reference evidence="3 4" key="1">
    <citation type="journal article" date="2018" name="Microbiome">
        <title>Fine metagenomic profile of the Mediterranean stratified and mixed water columns revealed by assembly and recruitment.</title>
        <authorList>
            <person name="Haro-Moreno J.M."/>
            <person name="Lopez-Perez M."/>
            <person name="De La Torre J.R."/>
            <person name="Picazo A."/>
            <person name="Camacho A."/>
            <person name="Rodriguez-Valera F."/>
        </authorList>
    </citation>
    <scope>NUCLEOTIDE SEQUENCE [LARGE SCALE GENOMIC DNA]</scope>
    <source>
        <strain evidence="3">MED-G57</strain>
    </source>
</reference>
<comment type="caution">
    <text evidence="3">The sequence shown here is derived from an EMBL/GenBank/DDBJ whole genome shotgun (WGS) entry which is preliminary data.</text>
</comment>
<dbReference type="Pfam" id="PF02657">
    <property type="entry name" value="SufE"/>
    <property type="match status" value="1"/>
</dbReference>
<accession>A0A368DSD7</accession>
<evidence type="ECO:0000313" key="3">
    <source>
        <dbReference type="EMBL" id="RCL74193.1"/>
    </source>
</evidence>
<dbReference type="InterPro" id="IPR003808">
    <property type="entry name" value="Fe-S_metab-assoc_dom"/>
</dbReference>
<dbReference type="PANTHER" id="PTHR43597">
    <property type="entry name" value="SULFUR ACCEPTOR PROTEIN CSDE"/>
    <property type="match status" value="1"/>
</dbReference>
<comment type="similarity">
    <text evidence="1">Belongs to the SufE family.</text>
</comment>
<organism evidence="3 4">
    <name type="scientific">PS1 clade bacterium</name>
    <dbReference type="NCBI Taxonomy" id="2175152"/>
    <lineage>
        <taxon>Bacteria</taxon>
        <taxon>Pseudomonadati</taxon>
        <taxon>Pseudomonadota</taxon>
        <taxon>Alphaproteobacteria</taxon>
        <taxon>PS1 clade</taxon>
    </lineage>
</organism>
<dbReference type="Proteomes" id="UP000253570">
    <property type="component" value="Unassembled WGS sequence"/>
</dbReference>
<dbReference type="SUPFAM" id="SSF82649">
    <property type="entry name" value="SufE/NifU"/>
    <property type="match status" value="1"/>
</dbReference>
<dbReference type="EMBL" id="QOQD01000003">
    <property type="protein sequence ID" value="RCL74193.1"/>
    <property type="molecule type" value="Genomic_DNA"/>
</dbReference>
<evidence type="ECO:0000259" key="2">
    <source>
        <dbReference type="Pfam" id="PF02657"/>
    </source>
</evidence>
<gene>
    <name evidence="3" type="ORF">DBW71_01985</name>
</gene>
<proteinExistence type="inferred from homology"/>
<dbReference type="AlphaFoldDB" id="A0A368DSD7"/>
<protein>
    <submittedName>
        <fullName evidence="3">SufE family protein</fullName>
    </submittedName>
</protein>
<dbReference type="Gene3D" id="3.90.1010.10">
    <property type="match status" value="1"/>
</dbReference>
<evidence type="ECO:0000313" key="4">
    <source>
        <dbReference type="Proteomes" id="UP000253570"/>
    </source>
</evidence>
<evidence type="ECO:0000256" key="1">
    <source>
        <dbReference type="ARBA" id="ARBA00010282"/>
    </source>
</evidence>
<dbReference type="PANTHER" id="PTHR43597:SF5">
    <property type="entry name" value="SUFE-LIKE PROTEIN 2, CHLOROPLASTIC"/>
    <property type="match status" value="1"/>
</dbReference>
<name>A0A368DSD7_9PROT</name>
<feature type="domain" description="Fe-S metabolism associated" evidence="2">
    <location>
        <begin position="9"/>
        <end position="134"/>
    </location>
</feature>